<dbReference type="WBParaSite" id="Csp11.Scaffold630.g22131.t1">
    <property type="protein sequence ID" value="Csp11.Scaffold630.g22131.t1"/>
    <property type="gene ID" value="Csp11.Scaffold630.g22131"/>
</dbReference>
<dbReference type="AlphaFoldDB" id="A0A1I7V3V9"/>
<evidence type="ECO:0000313" key="1">
    <source>
        <dbReference type="Proteomes" id="UP000095282"/>
    </source>
</evidence>
<organism evidence="1 2">
    <name type="scientific">Caenorhabditis tropicalis</name>
    <dbReference type="NCBI Taxonomy" id="1561998"/>
    <lineage>
        <taxon>Eukaryota</taxon>
        <taxon>Metazoa</taxon>
        <taxon>Ecdysozoa</taxon>
        <taxon>Nematoda</taxon>
        <taxon>Chromadorea</taxon>
        <taxon>Rhabditida</taxon>
        <taxon>Rhabditina</taxon>
        <taxon>Rhabditomorpha</taxon>
        <taxon>Rhabditoidea</taxon>
        <taxon>Rhabditidae</taxon>
        <taxon>Peloderinae</taxon>
        <taxon>Caenorhabditis</taxon>
    </lineage>
</organism>
<dbReference type="Proteomes" id="UP000095282">
    <property type="component" value="Unplaced"/>
</dbReference>
<accession>A0A1I7V3V9</accession>
<keyword evidence="1" id="KW-1185">Reference proteome</keyword>
<name>A0A1I7V3V9_9PELO</name>
<sequence length="209" mass="23514">MENSLNRRRSFEAFADLDTLIAEMNLNVTNMTQAMNFDIGNSVSSESSIEQSVGLSISFETIQPMMEEMIQKVQEGLEIFHAPDVPSSTLLFETAVKLEELGDRRLSYRIGTHSSVLENATWKTMQELFAVYPLTDLVWMSVLRELQAQAAMPEFPRHLSVENCYGVNGFFGSYCFAENFLFKLPVNVATKQLNSADNANLEASDTDDE</sequence>
<evidence type="ECO:0000313" key="2">
    <source>
        <dbReference type="WBParaSite" id="Csp11.Scaffold630.g22131.t1"/>
    </source>
</evidence>
<protein>
    <submittedName>
        <fullName evidence="2">Beclin-1</fullName>
    </submittedName>
</protein>
<proteinExistence type="predicted"/>
<reference evidence="2" key="1">
    <citation type="submission" date="2016-11" db="UniProtKB">
        <authorList>
            <consortium name="WormBaseParasite"/>
        </authorList>
    </citation>
    <scope>IDENTIFICATION</scope>
</reference>